<comment type="subcellular location">
    <subcellularLocation>
        <location evidence="1">Nucleus</location>
    </subcellularLocation>
</comment>
<dbReference type="Pfam" id="PF02373">
    <property type="entry name" value="JmjC"/>
    <property type="match status" value="1"/>
</dbReference>
<dbReference type="GO" id="GO:0000785">
    <property type="term" value="C:chromatin"/>
    <property type="evidence" value="ECO:0007669"/>
    <property type="project" value="TreeGrafter"/>
</dbReference>
<feature type="region of interest" description="Disordered" evidence="4">
    <location>
        <begin position="94"/>
        <end position="118"/>
    </location>
</feature>
<dbReference type="GO" id="GO:0046872">
    <property type="term" value="F:metal ion binding"/>
    <property type="evidence" value="ECO:0007669"/>
    <property type="project" value="UniProtKB-KW"/>
</dbReference>
<accession>A0AAW1SQ65</accession>
<dbReference type="EMBL" id="JALJOV010001173">
    <property type="protein sequence ID" value="KAK9852829.1"/>
    <property type="molecule type" value="Genomic_DNA"/>
</dbReference>
<feature type="region of interest" description="Disordered" evidence="4">
    <location>
        <begin position="604"/>
        <end position="674"/>
    </location>
</feature>
<dbReference type="SMART" id="SM00558">
    <property type="entry name" value="JmjC"/>
    <property type="match status" value="1"/>
</dbReference>
<dbReference type="PROSITE" id="PS51184">
    <property type="entry name" value="JMJC"/>
    <property type="match status" value="1"/>
</dbReference>
<dbReference type="PANTHER" id="PTHR12549:SF38">
    <property type="entry name" value="JMJC DOMAIN-CONTAINING HISTONE DEMETHYLASE 2, ISOFORM A"/>
    <property type="match status" value="1"/>
</dbReference>
<evidence type="ECO:0000313" key="7">
    <source>
        <dbReference type="Proteomes" id="UP001485043"/>
    </source>
</evidence>
<evidence type="ECO:0000256" key="4">
    <source>
        <dbReference type="SAM" id="MobiDB-lite"/>
    </source>
</evidence>
<gene>
    <name evidence="6" type="ORF">WJX84_001117</name>
</gene>
<sequence>AALTRLQNEDWMADMPKENVRVAAARPKHLLNRLYTPDAADLALNNPKRNEAVQKFQRQWALGIPVVVRNIHRGFDWRPECMMRATRDVRAVKAKGAGAAHRKGRGQKKVPATADEPEEKTGRICDNVQVIDCADWTSSTMSQEAFFKHYQTWDPETPLQRHHQDFLEMLPIPEVTHPQGPLNLHGYFPELTIKPDLGPKSYIALGNSQEVCGKDSDSVTKIHVDLSDAINVTLHVQRGADEPPPHVRCGDEVADAKADPTYGGAGAVWQIFARTDVPLLQEWMQDHANEFLHAGEHPSGFDLLEPICHQKFMLDSEHLESLWRNKGVQTWTVEQHDGEGIFIPAGCPHQVRNLRPATKVALDFVAPESAEVAQRLREVRRRLCMLEVRNNEGVAVEELEYHDKLQAMCMLQRAVCWALAELTGNKAHLPPVLEPTPKKGKATAPRSPSKPAAKRRSGPAGLKRGRKDISEPEGAASCDNSRPAAKRTRCSAPRGAKAGLKRSLREMSLPKSTSCDDSMDDVPLRQEGIGGDLYPPQQDGCRCKGPAAGIQAQQAPISSVQASDSQPILSPQERKRAQQMFEYPEDATCSEGLAQHPASSIAYGGDRPAGTALAGEGLAEDTPRQPTSSIAYAGDQPARMADTGGAQTATSAPPEQEPSHAVPAGGDMPTWMRPNTRRNAQMHEAVKAGKVLRASGQAATSSLGSEQSHQSSLGQQQAQAGIHHGASAEPLSQQNHCQEAPQTVPGGGQSYQSTDAIRRRFHEALAQTGPAMNGKAYPPDTY</sequence>
<keyword evidence="7" id="KW-1185">Reference proteome</keyword>
<evidence type="ECO:0000256" key="3">
    <source>
        <dbReference type="ARBA" id="ARBA00023242"/>
    </source>
</evidence>
<evidence type="ECO:0000313" key="6">
    <source>
        <dbReference type="EMBL" id="KAK9852829.1"/>
    </source>
</evidence>
<feature type="region of interest" description="Disordered" evidence="4">
    <location>
        <begin position="428"/>
        <end position="521"/>
    </location>
</feature>
<dbReference type="SUPFAM" id="SSF51197">
    <property type="entry name" value="Clavaminate synthase-like"/>
    <property type="match status" value="1"/>
</dbReference>
<dbReference type="InterPro" id="IPR003347">
    <property type="entry name" value="JmjC_dom"/>
</dbReference>
<dbReference type="GO" id="GO:0032454">
    <property type="term" value="F:histone H3K9 demethylase activity"/>
    <property type="evidence" value="ECO:0007669"/>
    <property type="project" value="InterPro"/>
</dbReference>
<dbReference type="GO" id="GO:0000118">
    <property type="term" value="C:histone deacetylase complex"/>
    <property type="evidence" value="ECO:0007669"/>
    <property type="project" value="TreeGrafter"/>
</dbReference>
<evidence type="ECO:0000259" key="5">
    <source>
        <dbReference type="PROSITE" id="PS51184"/>
    </source>
</evidence>
<dbReference type="GO" id="GO:0003712">
    <property type="term" value="F:transcription coregulator activity"/>
    <property type="evidence" value="ECO:0007669"/>
    <property type="project" value="TreeGrafter"/>
</dbReference>
<feature type="region of interest" description="Disordered" evidence="4">
    <location>
        <begin position="695"/>
        <end position="782"/>
    </location>
</feature>
<dbReference type="GO" id="GO:0031490">
    <property type="term" value="F:chromatin DNA binding"/>
    <property type="evidence" value="ECO:0007669"/>
    <property type="project" value="TreeGrafter"/>
</dbReference>
<feature type="compositionally biased region" description="Polar residues" evidence="4">
    <location>
        <begin position="730"/>
        <end position="741"/>
    </location>
</feature>
<feature type="non-terminal residue" evidence="6">
    <location>
        <position position="1"/>
    </location>
</feature>
<dbReference type="GO" id="GO:0006357">
    <property type="term" value="P:regulation of transcription by RNA polymerase II"/>
    <property type="evidence" value="ECO:0007669"/>
    <property type="project" value="TreeGrafter"/>
</dbReference>
<name>A0AAW1SQ65_9CHLO</name>
<organism evidence="6 7">
    <name type="scientific">Apatococcus fuscideae</name>
    <dbReference type="NCBI Taxonomy" id="2026836"/>
    <lineage>
        <taxon>Eukaryota</taxon>
        <taxon>Viridiplantae</taxon>
        <taxon>Chlorophyta</taxon>
        <taxon>core chlorophytes</taxon>
        <taxon>Trebouxiophyceae</taxon>
        <taxon>Chlorellales</taxon>
        <taxon>Chlorellaceae</taxon>
        <taxon>Apatococcus</taxon>
    </lineage>
</organism>
<dbReference type="PANTHER" id="PTHR12549">
    <property type="entry name" value="JMJC DOMAIN-CONTAINING HISTONE DEMETHYLATION PROTEIN"/>
    <property type="match status" value="1"/>
</dbReference>
<dbReference type="Proteomes" id="UP001485043">
    <property type="component" value="Unassembled WGS sequence"/>
</dbReference>
<feature type="compositionally biased region" description="Low complexity" evidence="4">
    <location>
        <begin position="701"/>
        <end position="728"/>
    </location>
</feature>
<protein>
    <recommendedName>
        <fullName evidence="5">JmjC domain-containing protein</fullName>
    </recommendedName>
</protein>
<dbReference type="InterPro" id="IPR045109">
    <property type="entry name" value="LSDs-like"/>
</dbReference>
<proteinExistence type="predicted"/>
<dbReference type="AlphaFoldDB" id="A0AAW1SQ65"/>
<reference evidence="6 7" key="1">
    <citation type="journal article" date="2024" name="Nat. Commun.">
        <title>Phylogenomics reveals the evolutionary origins of lichenization in chlorophyte algae.</title>
        <authorList>
            <person name="Puginier C."/>
            <person name="Libourel C."/>
            <person name="Otte J."/>
            <person name="Skaloud P."/>
            <person name="Haon M."/>
            <person name="Grisel S."/>
            <person name="Petersen M."/>
            <person name="Berrin J.G."/>
            <person name="Delaux P.M."/>
            <person name="Dal Grande F."/>
            <person name="Keller J."/>
        </authorList>
    </citation>
    <scope>NUCLEOTIDE SEQUENCE [LARGE SCALE GENOMIC DNA]</scope>
    <source>
        <strain evidence="6 7">SAG 2523</strain>
    </source>
</reference>
<keyword evidence="3" id="KW-0539">Nucleus</keyword>
<feature type="domain" description="JmjC" evidence="5">
    <location>
        <begin position="177"/>
        <end position="381"/>
    </location>
</feature>
<dbReference type="Gene3D" id="2.60.120.650">
    <property type="entry name" value="Cupin"/>
    <property type="match status" value="1"/>
</dbReference>
<evidence type="ECO:0000256" key="1">
    <source>
        <dbReference type="ARBA" id="ARBA00004123"/>
    </source>
</evidence>
<keyword evidence="2" id="KW-0479">Metal-binding</keyword>
<evidence type="ECO:0000256" key="2">
    <source>
        <dbReference type="ARBA" id="ARBA00022723"/>
    </source>
</evidence>
<comment type="caution">
    <text evidence="6">The sequence shown here is derived from an EMBL/GenBank/DDBJ whole genome shotgun (WGS) entry which is preliminary data.</text>
</comment>